<dbReference type="Proteomes" id="UP000184096">
    <property type="component" value="Chromosome I"/>
</dbReference>
<evidence type="ECO:0000313" key="2">
    <source>
        <dbReference type="Proteomes" id="UP000184096"/>
    </source>
</evidence>
<accession>A0A1M7U5M3</accession>
<gene>
    <name evidence="1" type="ORF">SAMN05444170_3646</name>
</gene>
<sequence length="57" mass="6387">MIRIVSVALPKSPTNLAQGDEVPQMITRITRQRPSENLHLLQNDFCNTIPLLTDTVS</sequence>
<keyword evidence="2" id="KW-1185">Reference proteome</keyword>
<dbReference type="EMBL" id="LT670849">
    <property type="protein sequence ID" value="SHN78329.1"/>
    <property type="molecule type" value="Genomic_DNA"/>
</dbReference>
<evidence type="ECO:0000313" key="1">
    <source>
        <dbReference type="EMBL" id="SHN78329.1"/>
    </source>
</evidence>
<reference evidence="2" key="1">
    <citation type="submission" date="2016-11" db="EMBL/GenBank/DDBJ databases">
        <authorList>
            <person name="Varghese N."/>
            <person name="Submissions S."/>
        </authorList>
    </citation>
    <scope>NUCLEOTIDE SEQUENCE [LARGE SCALE GENOMIC DNA]</scope>
    <source>
        <strain evidence="2">GAS401</strain>
    </source>
</reference>
<dbReference type="AlphaFoldDB" id="A0A1M7U5M3"/>
<proteinExistence type="predicted"/>
<protein>
    <submittedName>
        <fullName evidence="1">Uncharacterized protein</fullName>
    </submittedName>
</protein>
<name>A0A1M7U5M3_9BRAD</name>
<organism evidence="1 2">
    <name type="scientific">Bradyrhizobium erythrophlei</name>
    <dbReference type="NCBI Taxonomy" id="1437360"/>
    <lineage>
        <taxon>Bacteria</taxon>
        <taxon>Pseudomonadati</taxon>
        <taxon>Pseudomonadota</taxon>
        <taxon>Alphaproteobacteria</taxon>
        <taxon>Hyphomicrobiales</taxon>
        <taxon>Nitrobacteraceae</taxon>
        <taxon>Bradyrhizobium</taxon>
    </lineage>
</organism>